<dbReference type="InterPro" id="IPR006162">
    <property type="entry name" value="Ppantetheine_attach_site"/>
</dbReference>
<dbReference type="Gene3D" id="1.10.10.1830">
    <property type="entry name" value="Non-ribosomal peptide synthase, adenylation domain"/>
    <property type="match status" value="1"/>
</dbReference>
<evidence type="ECO:0000256" key="2">
    <source>
        <dbReference type="ARBA" id="ARBA00022450"/>
    </source>
</evidence>
<keyword evidence="6" id="KW-1185">Reference proteome</keyword>
<protein>
    <submittedName>
        <fullName evidence="5">Amino acid adenylation domain-containing protein</fullName>
    </submittedName>
</protein>
<dbReference type="CDD" id="cd19544">
    <property type="entry name" value="E-C_NRPS"/>
    <property type="match status" value="1"/>
</dbReference>
<dbReference type="InterPro" id="IPR000873">
    <property type="entry name" value="AMP-dep_synth/lig_dom"/>
</dbReference>
<dbReference type="Proteomes" id="UP001467690">
    <property type="component" value="Unassembled WGS sequence"/>
</dbReference>
<dbReference type="Pfam" id="PF00668">
    <property type="entry name" value="Condensation"/>
    <property type="match status" value="2"/>
</dbReference>
<dbReference type="Pfam" id="PF13193">
    <property type="entry name" value="AMP-binding_C"/>
    <property type="match status" value="1"/>
</dbReference>
<dbReference type="Gene3D" id="2.30.38.10">
    <property type="entry name" value="Luciferase, Domain 3"/>
    <property type="match status" value="1"/>
</dbReference>
<dbReference type="EMBL" id="JBELOE010000226">
    <property type="protein sequence ID" value="MER2492708.1"/>
    <property type="molecule type" value="Genomic_DNA"/>
</dbReference>
<dbReference type="Gene3D" id="3.30.300.30">
    <property type="match status" value="1"/>
</dbReference>
<dbReference type="PROSITE" id="PS00455">
    <property type="entry name" value="AMP_BINDING"/>
    <property type="match status" value="1"/>
</dbReference>
<dbReference type="InterPro" id="IPR036736">
    <property type="entry name" value="ACP-like_sf"/>
</dbReference>
<dbReference type="CDD" id="cd19531">
    <property type="entry name" value="LCL_NRPS-like"/>
    <property type="match status" value="1"/>
</dbReference>
<dbReference type="PANTHER" id="PTHR45527">
    <property type="entry name" value="NONRIBOSOMAL PEPTIDE SYNTHETASE"/>
    <property type="match status" value="1"/>
</dbReference>
<dbReference type="RefSeq" id="WP_350402165.1">
    <property type="nucleotide sequence ID" value="NZ_JBELOE010000226.1"/>
</dbReference>
<dbReference type="Gene3D" id="3.40.50.980">
    <property type="match status" value="2"/>
</dbReference>
<sequence length="1600" mass="179434">MVSNITKIIKQLSDSGVFVFVEDGKLKTRSDKSALTADIVTLIKSHKEALLEYLSCRTLHRPVEHQTIDALQLQQGELSFAQQRLWLLDQIDGGSAHYNITGSIRLTGQLNIEALNKAFVSIVERHQSLRTCFVKNDKDQPIQVVQSEVDFAIEVHDLSTLADERKHQLLAQQTQKFSLQTYDLTKDVLLRAKILKEQHEEYLLLVSMHHIASDGWSMGILIHELSALYRAYSQAQANPLPPLAIQYIDYAHWQRNHLQKEVLEQQLKYWTEQLVDLPVEHNLPLDKARPKAQTFAGNRVYSTVSVDTLEGLKQICQKQNATLFMGLHAAFSALLARFSNETDIVIGSPVANREQAEIAPLIGFFVNTLVLRTDLAGEPGFIELLNRSKKMLLEAYANQQTPFEQIVEVLQPERNLSHSALFQIMLVLQNNEVPALTLPDLTLTIENQLNQQAKYDLTLHAEEGPDGLKLEWEYNTDLFFQQSIDNMASCFAKLLESLVASPAKNVFAVDILEPVEVQKYLFEWNDTTADYPNEHCIHQLFEQQMQRTPHAIAMKCGEHSISYQKLNEKANQLAHYLVEKGHVKPGTLVGLCIDRSIDMLVGMLGILKAGGAYVPLDPDYPVARIEHMVAFAQLGCIITKEPLAQSTFAPERNRQIICLDNPKKQTELAGYPTQNIDPTAIGLNAQQLAYVIYTSGSTGQPKGVMIAHHAAVNLIDWVNHQYSVNCADRILCVTSMCFDLSVYDLFGGLAAGACIVLADAQMAQDPSSLLQLMQTEQISFWDSVPSTFNHLVNFIEQEQPDYQLTSLRVVFMSGDWIPVSLPQRCLKYFPKVKVQSLGGATEGTVWSNVYPIEKDLSKESSIPYGKPIQNNRFYILDRYLKPVPKGVAGELYIGGVGVAEGYLNDEVKTNAAFLPDPYNPQQKNPRMYKTGDRGRLLADDNMEFLGRLDYQCKLRGYRVELGEIENALNSHPAIKDSVTMVKEQSRGTGEQMLVAYVVLSQVCAQEEKSLDFVALKQYLQSHLPHYMVPSFFEILPSLPLNTNGKIDRKALPEPDFSQKNGYQEPVSQNEKRLAGIWQAILKLDRVGATDNFFELGGHSLLLTQVISKLQKINIHVTARDIFTLPVLSDLAKKIDEASDYEIFEAPENRIPEVCNQITPDMLPLIQLSHEEIEKISFQVEGGVENIQDIYPLGPLQEGILFNHRVNTNRDPYILPSLLKINNQDTLQNLIDGLQQIIKRHDVLRTAIIWQGISQPVQVVCRTAELAISWLSIDNKQDALTKMQHMCAVQQAKFDLSKPPLLTLQIAEQQGTSEFYVLMRYHHIISDHQGLEVIQKELAAYQRGSFAQLSAPVPYREFIAQGLHQAKRNNAKVYFTQMLSDIEEACTPFNLTDVQGDGSRIIEVRKAVPHDLAQQLRDLSQTLNTSPAILFHSAWALVVAACSGRDDVVFGTVLSGRLQGTSGAEDMLGVLINTLPIRVKIGQMSAQALIAQVQNALQDLLPYEQTQLSEVQQCSGLANGVPLFSAIFNYRHSLSFESADQANSGIEFLNGQERTNYPFSLSVDDLGQAFELEIQVDASINAERVLGYMQSALSQLVFALQ</sequence>
<dbReference type="InterPro" id="IPR025110">
    <property type="entry name" value="AMP-bd_C"/>
</dbReference>
<dbReference type="SUPFAM" id="SSF47336">
    <property type="entry name" value="ACP-like"/>
    <property type="match status" value="1"/>
</dbReference>
<dbReference type="InterPro" id="IPR009081">
    <property type="entry name" value="PP-bd_ACP"/>
</dbReference>
<dbReference type="Gene3D" id="3.30.559.30">
    <property type="entry name" value="Nonribosomal peptide synthetase, condensation domain"/>
    <property type="match status" value="2"/>
</dbReference>
<dbReference type="InterPro" id="IPR041464">
    <property type="entry name" value="TubC_N"/>
</dbReference>
<keyword evidence="3" id="KW-0597">Phosphoprotein</keyword>
<gene>
    <name evidence="5" type="ORF">ABS311_12555</name>
</gene>
<dbReference type="InterPro" id="IPR044894">
    <property type="entry name" value="TubC_N_sf"/>
</dbReference>
<feature type="domain" description="Carrier" evidence="4">
    <location>
        <begin position="1064"/>
        <end position="1138"/>
    </location>
</feature>
<dbReference type="InterPro" id="IPR010071">
    <property type="entry name" value="AA_adenyl_dom"/>
</dbReference>
<dbReference type="Pfam" id="PF18563">
    <property type="entry name" value="TubC_N"/>
    <property type="match status" value="1"/>
</dbReference>
<feature type="non-terminal residue" evidence="5">
    <location>
        <position position="1600"/>
    </location>
</feature>
<name>A0ABV1RIE2_9ALTE</name>
<dbReference type="InterPro" id="IPR001242">
    <property type="entry name" value="Condensation_dom"/>
</dbReference>
<evidence type="ECO:0000313" key="6">
    <source>
        <dbReference type="Proteomes" id="UP001467690"/>
    </source>
</evidence>
<dbReference type="Pfam" id="PF00550">
    <property type="entry name" value="PP-binding"/>
    <property type="match status" value="1"/>
</dbReference>
<dbReference type="InterPro" id="IPR045851">
    <property type="entry name" value="AMP-bd_C_sf"/>
</dbReference>
<dbReference type="CDD" id="cd05930">
    <property type="entry name" value="A_NRPS"/>
    <property type="match status" value="1"/>
</dbReference>
<organism evidence="5 6">
    <name type="scientific">Catenovulum sediminis</name>
    <dbReference type="NCBI Taxonomy" id="1740262"/>
    <lineage>
        <taxon>Bacteria</taxon>
        <taxon>Pseudomonadati</taxon>
        <taxon>Pseudomonadota</taxon>
        <taxon>Gammaproteobacteria</taxon>
        <taxon>Alteromonadales</taxon>
        <taxon>Alteromonadaceae</taxon>
        <taxon>Catenovulum</taxon>
    </lineage>
</organism>
<dbReference type="NCBIfam" id="TIGR01733">
    <property type="entry name" value="AA-adenyl-dom"/>
    <property type="match status" value="1"/>
</dbReference>
<proteinExistence type="predicted"/>
<dbReference type="SUPFAM" id="SSF56801">
    <property type="entry name" value="Acetyl-CoA synthetase-like"/>
    <property type="match status" value="1"/>
</dbReference>
<accession>A0ABV1RIE2</accession>
<evidence type="ECO:0000256" key="3">
    <source>
        <dbReference type="ARBA" id="ARBA00022553"/>
    </source>
</evidence>
<dbReference type="Gene3D" id="1.10.1200.10">
    <property type="entry name" value="ACP-like"/>
    <property type="match status" value="1"/>
</dbReference>
<comment type="cofactor">
    <cofactor evidence="1">
        <name>pantetheine 4'-phosphate</name>
        <dbReference type="ChEBI" id="CHEBI:47942"/>
    </cofactor>
</comment>
<dbReference type="PROSITE" id="PS50075">
    <property type="entry name" value="CARRIER"/>
    <property type="match status" value="1"/>
</dbReference>
<dbReference type="InterPro" id="IPR020845">
    <property type="entry name" value="AMP-binding_CS"/>
</dbReference>
<dbReference type="PROSITE" id="PS00012">
    <property type="entry name" value="PHOSPHOPANTETHEINE"/>
    <property type="match status" value="1"/>
</dbReference>
<dbReference type="SUPFAM" id="SSF52777">
    <property type="entry name" value="CoA-dependent acyltransferases"/>
    <property type="match status" value="4"/>
</dbReference>
<evidence type="ECO:0000256" key="1">
    <source>
        <dbReference type="ARBA" id="ARBA00001957"/>
    </source>
</evidence>
<reference evidence="5 6" key="1">
    <citation type="submission" date="2024-06" db="EMBL/GenBank/DDBJ databases">
        <authorList>
            <person name="Chen R.Y."/>
        </authorList>
    </citation>
    <scope>NUCLEOTIDE SEQUENCE [LARGE SCALE GENOMIC DNA]</scope>
    <source>
        <strain evidence="5 6">D2</strain>
    </source>
</reference>
<dbReference type="Pfam" id="PF00501">
    <property type="entry name" value="AMP-binding"/>
    <property type="match status" value="1"/>
</dbReference>
<dbReference type="InterPro" id="IPR023213">
    <property type="entry name" value="CAT-like_dom_sf"/>
</dbReference>
<evidence type="ECO:0000259" key="4">
    <source>
        <dbReference type="PROSITE" id="PS50075"/>
    </source>
</evidence>
<dbReference type="Gene3D" id="3.30.559.10">
    <property type="entry name" value="Chloramphenicol acetyltransferase-like domain"/>
    <property type="match status" value="2"/>
</dbReference>
<evidence type="ECO:0000313" key="5">
    <source>
        <dbReference type="EMBL" id="MER2492708.1"/>
    </source>
</evidence>
<keyword evidence="2" id="KW-0596">Phosphopantetheine</keyword>
<dbReference type="PANTHER" id="PTHR45527:SF1">
    <property type="entry name" value="FATTY ACID SYNTHASE"/>
    <property type="match status" value="1"/>
</dbReference>
<comment type="caution">
    <text evidence="5">The sequence shown here is derived from an EMBL/GenBank/DDBJ whole genome shotgun (WGS) entry which is preliminary data.</text>
</comment>